<keyword evidence="2" id="KW-1185">Reference proteome</keyword>
<name>D7LM47_ARALL</name>
<dbReference type="EMBL" id="GL348717">
    <property type="protein sequence ID" value="EFH51732.1"/>
    <property type="molecule type" value="Genomic_DNA"/>
</dbReference>
<accession>D7LM47</accession>
<evidence type="ECO:0000313" key="1">
    <source>
        <dbReference type="EMBL" id="EFH51732.1"/>
    </source>
</evidence>
<dbReference type="Gramene" id="Al_scaffold_0005_784">
    <property type="protein sequence ID" value="Al_scaffold_0005_784"/>
    <property type="gene ID" value="Al_scaffold_0005_784"/>
</dbReference>
<reference evidence="2" key="1">
    <citation type="journal article" date="2011" name="Nat. Genet.">
        <title>The Arabidopsis lyrata genome sequence and the basis of rapid genome size change.</title>
        <authorList>
            <person name="Hu T.T."/>
            <person name="Pattyn P."/>
            <person name="Bakker E.G."/>
            <person name="Cao J."/>
            <person name="Cheng J.-F."/>
            <person name="Clark R.M."/>
            <person name="Fahlgren N."/>
            <person name="Fawcett J.A."/>
            <person name="Grimwood J."/>
            <person name="Gundlach H."/>
            <person name="Haberer G."/>
            <person name="Hollister J.D."/>
            <person name="Ossowski S."/>
            <person name="Ottilar R.P."/>
            <person name="Salamov A.A."/>
            <person name="Schneeberger K."/>
            <person name="Spannagl M."/>
            <person name="Wang X."/>
            <person name="Yang L."/>
            <person name="Nasrallah M.E."/>
            <person name="Bergelson J."/>
            <person name="Carrington J.C."/>
            <person name="Gaut B.S."/>
            <person name="Schmutz J."/>
            <person name="Mayer K.F.X."/>
            <person name="Van de Peer Y."/>
            <person name="Grigoriev I.V."/>
            <person name="Nordborg M."/>
            <person name="Weigel D."/>
            <person name="Guo Y.-L."/>
        </authorList>
    </citation>
    <scope>NUCLEOTIDE SEQUENCE [LARGE SCALE GENOMIC DNA]</scope>
    <source>
        <strain evidence="2">cv. MN47</strain>
    </source>
</reference>
<dbReference type="HOGENOM" id="CLU_2365679_0_0_1"/>
<dbReference type="SUPFAM" id="SSF50249">
    <property type="entry name" value="Nucleic acid-binding proteins"/>
    <property type="match status" value="1"/>
</dbReference>
<dbReference type="InterPro" id="IPR012340">
    <property type="entry name" value="NA-bd_OB-fold"/>
</dbReference>
<sequence>VLLNYAKSAKEAEEDSKQVIHFPVLECNLHYSCPKYRVELDVHDGEHGTTFVILDKEMRKLTNKTATTIMDEKGNKGNNNILPTCLSDLAGKHFRF</sequence>
<dbReference type="Gene3D" id="2.40.50.140">
    <property type="entry name" value="Nucleic acid-binding proteins"/>
    <property type="match status" value="1"/>
</dbReference>
<evidence type="ECO:0000313" key="2">
    <source>
        <dbReference type="Proteomes" id="UP000008694"/>
    </source>
</evidence>
<organism evidence="2">
    <name type="scientific">Arabidopsis lyrata subsp. lyrata</name>
    <name type="common">Lyre-leaved rock-cress</name>
    <dbReference type="NCBI Taxonomy" id="81972"/>
    <lineage>
        <taxon>Eukaryota</taxon>
        <taxon>Viridiplantae</taxon>
        <taxon>Streptophyta</taxon>
        <taxon>Embryophyta</taxon>
        <taxon>Tracheophyta</taxon>
        <taxon>Spermatophyta</taxon>
        <taxon>Magnoliopsida</taxon>
        <taxon>eudicotyledons</taxon>
        <taxon>Gunneridae</taxon>
        <taxon>Pentapetalae</taxon>
        <taxon>rosids</taxon>
        <taxon>malvids</taxon>
        <taxon>Brassicales</taxon>
        <taxon>Brassicaceae</taxon>
        <taxon>Camelineae</taxon>
        <taxon>Arabidopsis</taxon>
    </lineage>
</organism>
<feature type="non-terminal residue" evidence="1">
    <location>
        <position position="1"/>
    </location>
</feature>
<gene>
    <name evidence="1" type="ORF">ARALYDRAFT_664749</name>
</gene>
<dbReference type="AlphaFoldDB" id="D7LM47"/>
<protein>
    <submittedName>
        <fullName evidence="1">Predicted protein</fullName>
    </submittedName>
</protein>
<dbReference type="Proteomes" id="UP000008694">
    <property type="component" value="Unassembled WGS sequence"/>
</dbReference>
<proteinExistence type="predicted"/>